<dbReference type="Proteomes" id="UP000240042">
    <property type="component" value="Unassembled WGS sequence"/>
</dbReference>
<dbReference type="EMBL" id="FOKY01000002">
    <property type="protein sequence ID" value="SFB74307.1"/>
    <property type="molecule type" value="Genomic_DNA"/>
</dbReference>
<name>A0A1I1DHH3_BREAD</name>
<dbReference type="AlphaFoldDB" id="A0A1I1DHH3"/>
<keyword evidence="2" id="KW-1185">Reference proteome</keyword>
<dbReference type="STRING" id="34097.SAMN02745150_00538"/>
<proteinExistence type="predicted"/>
<organism evidence="1 2">
    <name type="scientific">Brevinema andersonii</name>
    <dbReference type="NCBI Taxonomy" id="34097"/>
    <lineage>
        <taxon>Bacteria</taxon>
        <taxon>Pseudomonadati</taxon>
        <taxon>Spirochaetota</taxon>
        <taxon>Spirochaetia</taxon>
        <taxon>Brevinematales</taxon>
        <taxon>Brevinemataceae</taxon>
        <taxon>Brevinema</taxon>
    </lineage>
</organism>
<reference evidence="2" key="1">
    <citation type="submission" date="2016-10" db="EMBL/GenBank/DDBJ databases">
        <authorList>
            <person name="Varghese N."/>
            <person name="Submissions S."/>
        </authorList>
    </citation>
    <scope>NUCLEOTIDE SEQUENCE [LARGE SCALE GENOMIC DNA]</scope>
    <source>
        <strain evidence="2">ATCC 43811</strain>
    </source>
</reference>
<evidence type="ECO:0000313" key="1">
    <source>
        <dbReference type="EMBL" id="SFB74307.1"/>
    </source>
</evidence>
<protein>
    <submittedName>
        <fullName evidence="1">Uncharacterized protein</fullName>
    </submittedName>
</protein>
<gene>
    <name evidence="1" type="ORF">SAMN02745150_00538</name>
</gene>
<evidence type="ECO:0000313" key="2">
    <source>
        <dbReference type="Proteomes" id="UP000240042"/>
    </source>
</evidence>
<dbReference type="RefSeq" id="WP_092318352.1">
    <property type="nucleotide sequence ID" value="NZ_FOKY01000002.1"/>
</dbReference>
<accession>A0A1I1DHH3</accession>
<sequence>MKNPLQKDSQFADLLTLEIVSFQELTEWKESYPDQSFVIQEPFYLFHEHNNHFTLGTFDQSSLYFQPEVQAILIPEKDQFVLDLEGDKSIWKPELINR</sequence>